<dbReference type="GeneID" id="99692509"/>
<sequence>MHNHVANRGRKALLKQIFSVFLIFTLYFNCFNSAYAAGGFAPWSITNTVVQGASTVLTGTKEVILNGAKKIATGTAKITPTAAQVSKVLARGAAGYALSVAVQQLLGAVDWVLDPANNRITYVDPNVKSPADKYCQEQAAIKYGAGSEWAKKAVYAKVGLYAGYCILSDNPNFPLFPAGTQNTTIPEEDRKSIPLDTVAQQVISNAENGDTNAQVATTAAAADIINDAQTDNTKARPIINQLENTQSIPTDQTAKGDAVPKENANTENPSSSVAAPATDLTLDFPIFCDWAPSICQAAKWVITQPQVWADAVTDSWDWTKTKYEAAVTSITDFFKNEPNPDSDNSLPVQDIPLPELNTGTFKATAGCPAPIPINITIGTKGTGSISYEPICQFASKWSFVAPLIGFLSGAMILVGVGRKGEDSEI</sequence>
<reference evidence="2 4" key="1">
    <citation type="submission" date="2013-02" db="EMBL/GenBank/DDBJ databases">
        <title>The Genome Sequence of Acinetobacter parvus CIP 108168.</title>
        <authorList>
            <consortium name="The Broad Institute Genome Sequencing Platform"/>
            <consortium name="The Broad Institute Genome Sequencing Center for Infectious Disease"/>
            <person name="Cerqueira G."/>
            <person name="Feldgarden M."/>
            <person name="Courvalin P."/>
            <person name="Perichon B."/>
            <person name="Grillot-Courvalin C."/>
            <person name="Clermont D."/>
            <person name="Rocha E."/>
            <person name="Yoon E.-J."/>
            <person name="Nemec A."/>
            <person name="Walker B."/>
            <person name="Young S.K."/>
            <person name="Zeng Q."/>
            <person name="Gargeya S."/>
            <person name="Fitzgerald M."/>
            <person name="Haas B."/>
            <person name="Abouelleil A."/>
            <person name="Alvarado L."/>
            <person name="Arachchi H.M."/>
            <person name="Berlin A.M."/>
            <person name="Chapman S.B."/>
            <person name="Dewar J."/>
            <person name="Goldberg J."/>
            <person name="Griggs A."/>
            <person name="Gujja S."/>
            <person name="Hansen M."/>
            <person name="Howarth C."/>
            <person name="Imamovic A."/>
            <person name="Larimer J."/>
            <person name="McCowan C."/>
            <person name="Murphy C."/>
            <person name="Neiman D."/>
            <person name="Pearson M."/>
            <person name="Priest M."/>
            <person name="Roberts A."/>
            <person name="Saif S."/>
            <person name="Shea T."/>
            <person name="Sisk P."/>
            <person name="Sykes S."/>
            <person name="Wortman J."/>
            <person name="Nusbaum C."/>
            <person name="Birren B."/>
        </authorList>
    </citation>
    <scope>NUCLEOTIDE SEQUENCE [LARGE SCALE GENOMIC DNA]</scope>
    <source>
        <strain evidence="2 4">CIP 108168</strain>
    </source>
</reference>
<proteinExistence type="predicted"/>
<accession>N8RND5</accession>
<protein>
    <submittedName>
        <fullName evidence="2">Uncharacterized protein</fullName>
    </submittedName>
</protein>
<dbReference type="PATRIC" id="fig|981333.9.peg.1344"/>
<comment type="caution">
    <text evidence="2">The sequence shown here is derived from an EMBL/GenBank/DDBJ whole genome shotgun (WGS) entry which is preliminary data.</text>
</comment>
<name>N8RND5_9GAMM</name>
<dbReference type="RefSeq" id="WP_004681954.1">
    <property type="nucleotide sequence ID" value="NZ_AIEB01000089.1"/>
</dbReference>
<feature type="region of interest" description="Disordered" evidence="1">
    <location>
        <begin position="242"/>
        <end position="275"/>
    </location>
</feature>
<feature type="compositionally biased region" description="Polar residues" evidence="1">
    <location>
        <begin position="263"/>
        <end position="273"/>
    </location>
</feature>
<organism evidence="2 4">
    <name type="scientific">Acinetobacter parvus DSM 16617 = CIP 108168</name>
    <dbReference type="NCBI Taxonomy" id="981333"/>
    <lineage>
        <taxon>Bacteria</taxon>
        <taxon>Pseudomonadati</taxon>
        <taxon>Pseudomonadota</taxon>
        <taxon>Gammaproteobacteria</taxon>
        <taxon>Moraxellales</taxon>
        <taxon>Moraxellaceae</taxon>
        <taxon>Acinetobacter</taxon>
    </lineage>
</organism>
<dbReference type="NCBIfam" id="NF041109">
    <property type="entry name" value="VF_TspB_C_term"/>
    <property type="match status" value="1"/>
</dbReference>
<gene>
    <name evidence="3" type="ORF">F988_01306</name>
    <name evidence="2" type="ORF">F988_02828</name>
</gene>
<evidence type="ECO:0000313" key="2">
    <source>
        <dbReference type="EMBL" id="ENU35039.1"/>
    </source>
</evidence>
<dbReference type="EMBL" id="APOM01000043">
    <property type="protein sequence ID" value="ENU36439.1"/>
    <property type="molecule type" value="Genomic_DNA"/>
</dbReference>
<dbReference type="HOGENOM" id="CLU_637169_0_0_6"/>
<evidence type="ECO:0000313" key="3">
    <source>
        <dbReference type="EMBL" id="ENU36439.1"/>
    </source>
</evidence>
<feature type="compositionally biased region" description="Polar residues" evidence="1">
    <location>
        <begin position="242"/>
        <end position="253"/>
    </location>
</feature>
<dbReference type="AlphaFoldDB" id="N8RND5"/>
<evidence type="ECO:0000313" key="4">
    <source>
        <dbReference type="Proteomes" id="UP000023776"/>
    </source>
</evidence>
<dbReference type="EMBL" id="APOM01000061">
    <property type="protein sequence ID" value="ENU35039.1"/>
    <property type="molecule type" value="Genomic_DNA"/>
</dbReference>
<evidence type="ECO:0000256" key="1">
    <source>
        <dbReference type="SAM" id="MobiDB-lite"/>
    </source>
</evidence>
<dbReference type="Proteomes" id="UP000023776">
    <property type="component" value="Unassembled WGS sequence"/>
</dbReference>
<keyword evidence="4" id="KW-1185">Reference proteome</keyword>